<name>A0A2I0VTZ0_9ASPA</name>
<dbReference type="AlphaFoldDB" id="A0A2I0VTZ0"/>
<reference evidence="2 3" key="2">
    <citation type="journal article" date="2017" name="Nature">
        <title>The Apostasia genome and the evolution of orchids.</title>
        <authorList>
            <person name="Zhang G.Q."/>
            <person name="Liu K.W."/>
            <person name="Li Z."/>
            <person name="Lohaus R."/>
            <person name="Hsiao Y.Y."/>
            <person name="Niu S.C."/>
            <person name="Wang J.Y."/>
            <person name="Lin Y.C."/>
            <person name="Xu Q."/>
            <person name="Chen L.J."/>
            <person name="Yoshida K."/>
            <person name="Fujiwara S."/>
            <person name="Wang Z.W."/>
            <person name="Zhang Y.Q."/>
            <person name="Mitsuda N."/>
            <person name="Wang M."/>
            <person name="Liu G.H."/>
            <person name="Pecoraro L."/>
            <person name="Huang H.X."/>
            <person name="Xiao X.J."/>
            <person name="Lin M."/>
            <person name="Wu X.Y."/>
            <person name="Wu W.L."/>
            <person name="Chen Y.Y."/>
            <person name="Chang S.B."/>
            <person name="Sakamoto S."/>
            <person name="Ohme-Takagi M."/>
            <person name="Yagi M."/>
            <person name="Zeng S.J."/>
            <person name="Shen C.Y."/>
            <person name="Yeh C.M."/>
            <person name="Luo Y.B."/>
            <person name="Tsai W.C."/>
            <person name="Van de Peer Y."/>
            <person name="Liu Z.J."/>
        </authorList>
    </citation>
    <scope>NUCLEOTIDE SEQUENCE [LARGE SCALE GENOMIC DNA]</scope>
    <source>
        <tissue evidence="2">The whole plant</tissue>
    </source>
</reference>
<accession>A0A2I0VTZ0</accession>
<reference evidence="2 3" key="1">
    <citation type="journal article" date="2016" name="Sci. Rep.">
        <title>The Dendrobium catenatum Lindl. genome sequence provides insights into polysaccharide synthase, floral development and adaptive evolution.</title>
        <authorList>
            <person name="Zhang G.Q."/>
            <person name="Xu Q."/>
            <person name="Bian C."/>
            <person name="Tsai W.C."/>
            <person name="Yeh C.M."/>
            <person name="Liu K.W."/>
            <person name="Yoshida K."/>
            <person name="Zhang L.S."/>
            <person name="Chang S.B."/>
            <person name="Chen F."/>
            <person name="Shi Y."/>
            <person name="Su Y.Y."/>
            <person name="Zhang Y.Q."/>
            <person name="Chen L.J."/>
            <person name="Yin Y."/>
            <person name="Lin M."/>
            <person name="Huang H."/>
            <person name="Deng H."/>
            <person name="Wang Z.W."/>
            <person name="Zhu S.L."/>
            <person name="Zhao X."/>
            <person name="Deng C."/>
            <person name="Niu S.C."/>
            <person name="Huang J."/>
            <person name="Wang M."/>
            <person name="Liu G.H."/>
            <person name="Yang H.J."/>
            <person name="Xiao X.J."/>
            <person name="Hsiao Y.Y."/>
            <person name="Wu W.L."/>
            <person name="Chen Y.Y."/>
            <person name="Mitsuda N."/>
            <person name="Ohme-Takagi M."/>
            <person name="Luo Y.B."/>
            <person name="Van de Peer Y."/>
            <person name="Liu Z.J."/>
        </authorList>
    </citation>
    <scope>NUCLEOTIDE SEQUENCE [LARGE SCALE GENOMIC DNA]</scope>
    <source>
        <tissue evidence="2">The whole plant</tissue>
    </source>
</reference>
<dbReference type="Proteomes" id="UP000233837">
    <property type="component" value="Unassembled WGS sequence"/>
</dbReference>
<proteinExistence type="predicted"/>
<dbReference type="EMBL" id="KZ503237">
    <property type="protein sequence ID" value="PKU66870.1"/>
    <property type="molecule type" value="Genomic_DNA"/>
</dbReference>
<feature type="compositionally biased region" description="Acidic residues" evidence="1">
    <location>
        <begin position="106"/>
        <end position="115"/>
    </location>
</feature>
<feature type="region of interest" description="Disordered" evidence="1">
    <location>
        <begin position="106"/>
        <end position="139"/>
    </location>
</feature>
<keyword evidence="3" id="KW-1185">Reference proteome</keyword>
<sequence length="139" mass="15989">MELFTFPSVIFCCRGLANATGESEVVFVSMDHICGSDGLSFEICIHEEKALKENFQQRVRCGLDNEALNLIMEIKICVVKDHGFLIREVGSRINRFYLKQTSILEEDNEDDEEEQDVKKEMKGSDNSDYAKKKKEGWQK</sequence>
<evidence type="ECO:0000256" key="1">
    <source>
        <dbReference type="SAM" id="MobiDB-lite"/>
    </source>
</evidence>
<feature type="compositionally biased region" description="Basic and acidic residues" evidence="1">
    <location>
        <begin position="116"/>
        <end position="139"/>
    </location>
</feature>
<protein>
    <submittedName>
        <fullName evidence="2">Uncharacterized protein</fullName>
    </submittedName>
</protein>
<organism evidence="2 3">
    <name type="scientific">Dendrobium catenatum</name>
    <dbReference type="NCBI Taxonomy" id="906689"/>
    <lineage>
        <taxon>Eukaryota</taxon>
        <taxon>Viridiplantae</taxon>
        <taxon>Streptophyta</taxon>
        <taxon>Embryophyta</taxon>
        <taxon>Tracheophyta</taxon>
        <taxon>Spermatophyta</taxon>
        <taxon>Magnoliopsida</taxon>
        <taxon>Liliopsida</taxon>
        <taxon>Asparagales</taxon>
        <taxon>Orchidaceae</taxon>
        <taxon>Epidendroideae</taxon>
        <taxon>Malaxideae</taxon>
        <taxon>Dendrobiinae</taxon>
        <taxon>Dendrobium</taxon>
    </lineage>
</organism>
<evidence type="ECO:0000313" key="2">
    <source>
        <dbReference type="EMBL" id="PKU66870.1"/>
    </source>
</evidence>
<gene>
    <name evidence="2" type="ORF">MA16_Dca021552</name>
</gene>
<evidence type="ECO:0000313" key="3">
    <source>
        <dbReference type="Proteomes" id="UP000233837"/>
    </source>
</evidence>